<dbReference type="GO" id="GO:0005886">
    <property type="term" value="C:plasma membrane"/>
    <property type="evidence" value="ECO:0007669"/>
    <property type="project" value="TreeGrafter"/>
</dbReference>
<dbReference type="Pfam" id="PF00905">
    <property type="entry name" value="Transpeptidase"/>
    <property type="match status" value="1"/>
</dbReference>
<evidence type="ECO:0000256" key="1">
    <source>
        <dbReference type="SAM" id="MobiDB-lite"/>
    </source>
</evidence>
<dbReference type="Gene3D" id="3.40.710.10">
    <property type="entry name" value="DD-peptidase/beta-lactamase superfamily"/>
    <property type="match status" value="1"/>
</dbReference>
<dbReference type="AlphaFoldDB" id="A0A8I2B6G4"/>
<proteinExistence type="predicted"/>
<evidence type="ECO:0000313" key="4">
    <source>
        <dbReference type="Proteomes" id="UP000664658"/>
    </source>
</evidence>
<dbReference type="RefSeq" id="WP_268958009.1">
    <property type="nucleotide sequence ID" value="NZ_JAFNAA010000127.1"/>
</dbReference>
<accession>A0A8I2B6G4</accession>
<evidence type="ECO:0000259" key="2">
    <source>
        <dbReference type="Pfam" id="PF00905"/>
    </source>
</evidence>
<organism evidence="3 4">
    <name type="scientific">Plesiomonas shigelloides</name>
    <name type="common">Aeromonas shigelloides</name>
    <dbReference type="NCBI Taxonomy" id="703"/>
    <lineage>
        <taxon>Bacteria</taxon>
        <taxon>Pseudomonadati</taxon>
        <taxon>Pseudomonadota</taxon>
        <taxon>Gammaproteobacteria</taxon>
        <taxon>Enterobacterales</taxon>
        <taxon>Enterobacteriaceae</taxon>
        <taxon>Plesiomonas</taxon>
    </lineage>
</organism>
<protein>
    <submittedName>
        <fullName evidence="3">Penicillin-binding protein 2</fullName>
    </submittedName>
</protein>
<feature type="non-terminal residue" evidence="3">
    <location>
        <position position="116"/>
    </location>
</feature>
<dbReference type="InterPro" id="IPR001460">
    <property type="entry name" value="PCN-bd_Tpept"/>
</dbReference>
<sequence length="116" mass="12485">MARYGKRWYEGGTIPGGIGKGYGTATPLQLAKAMTVLINDGEVKPPQLLKSNQGNGITMNYPEENLTSISVKDSGYRENAKHGMYGETNRPNGTARRSFAGNQYKFAGTPGTAQVI</sequence>
<dbReference type="InterPro" id="IPR012338">
    <property type="entry name" value="Beta-lactam/transpept-like"/>
</dbReference>
<dbReference type="Proteomes" id="UP000664658">
    <property type="component" value="Unassembled WGS sequence"/>
</dbReference>
<gene>
    <name evidence="3" type="ORF">J2R62_17570</name>
</gene>
<dbReference type="PANTHER" id="PTHR30627:SF2">
    <property type="entry name" value="PEPTIDOGLYCAN D,D-TRANSPEPTIDASE MRDA"/>
    <property type="match status" value="1"/>
</dbReference>
<dbReference type="SUPFAM" id="SSF56601">
    <property type="entry name" value="beta-lactamase/transpeptidase-like"/>
    <property type="match status" value="1"/>
</dbReference>
<feature type="region of interest" description="Disordered" evidence="1">
    <location>
        <begin position="80"/>
        <end position="116"/>
    </location>
</feature>
<feature type="domain" description="Penicillin-binding protein transpeptidase" evidence="2">
    <location>
        <begin position="6"/>
        <end position="115"/>
    </location>
</feature>
<evidence type="ECO:0000313" key="3">
    <source>
        <dbReference type="EMBL" id="MBO1109960.1"/>
    </source>
</evidence>
<dbReference type="GO" id="GO:0071555">
    <property type="term" value="P:cell wall organization"/>
    <property type="evidence" value="ECO:0007669"/>
    <property type="project" value="TreeGrafter"/>
</dbReference>
<name>A0A8I2B6G4_PLESH</name>
<dbReference type="GO" id="GO:0071972">
    <property type="term" value="F:peptidoglycan L,D-transpeptidase activity"/>
    <property type="evidence" value="ECO:0007669"/>
    <property type="project" value="TreeGrafter"/>
</dbReference>
<comment type="caution">
    <text evidence="3">The sequence shown here is derived from an EMBL/GenBank/DDBJ whole genome shotgun (WGS) entry which is preliminary data.</text>
</comment>
<dbReference type="PANTHER" id="PTHR30627">
    <property type="entry name" value="PEPTIDOGLYCAN D,D-TRANSPEPTIDASE"/>
    <property type="match status" value="1"/>
</dbReference>
<dbReference type="InterPro" id="IPR050515">
    <property type="entry name" value="Beta-lactam/transpept"/>
</dbReference>
<dbReference type="EMBL" id="JAFNAA010000127">
    <property type="protein sequence ID" value="MBO1109960.1"/>
    <property type="molecule type" value="Genomic_DNA"/>
</dbReference>
<dbReference type="GO" id="GO:0008658">
    <property type="term" value="F:penicillin binding"/>
    <property type="evidence" value="ECO:0007669"/>
    <property type="project" value="InterPro"/>
</dbReference>
<reference evidence="3" key="1">
    <citation type="submission" date="2021-03" db="EMBL/GenBank/DDBJ databases">
        <title>Plesiomonas shigelloides zfcc0051, isolated from zebrafish feces.</title>
        <authorList>
            <person name="Vanderhoek Z."/>
            <person name="Gaulke C."/>
        </authorList>
    </citation>
    <scope>NUCLEOTIDE SEQUENCE</scope>
    <source>
        <strain evidence="3">Zfcc0051</strain>
    </source>
</reference>